<gene>
    <name evidence="1" type="ORF">FSP39_006349</name>
</gene>
<reference evidence="1" key="1">
    <citation type="submission" date="2019-08" db="EMBL/GenBank/DDBJ databases">
        <title>The improved chromosome-level genome for the pearl oyster Pinctada fucata martensii using PacBio sequencing and Hi-C.</title>
        <authorList>
            <person name="Zheng Z."/>
        </authorList>
    </citation>
    <scope>NUCLEOTIDE SEQUENCE</scope>
    <source>
        <strain evidence="1">ZZ-2019</strain>
        <tissue evidence="1">Adductor muscle</tissue>
    </source>
</reference>
<evidence type="ECO:0008006" key="3">
    <source>
        <dbReference type="Google" id="ProtNLM"/>
    </source>
</evidence>
<protein>
    <recommendedName>
        <fullName evidence="3">Tripartite motif-containing protein 2</fullName>
    </recommendedName>
</protein>
<proteinExistence type="predicted"/>
<name>A0AA88Y6L9_PINIB</name>
<comment type="caution">
    <text evidence="1">The sequence shown here is derived from an EMBL/GenBank/DDBJ whole genome shotgun (WGS) entry which is preliminary data.</text>
</comment>
<evidence type="ECO:0000313" key="1">
    <source>
        <dbReference type="EMBL" id="KAK3099566.1"/>
    </source>
</evidence>
<organism evidence="1 2">
    <name type="scientific">Pinctada imbricata</name>
    <name type="common">Atlantic pearl-oyster</name>
    <name type="synonym">Pinctada martensii</name>
    <dbReference type="NCBI Taxonomy" id="66713"/>
    <lineage>
        <taxon>Eukaryota</taxon>
        <taxon>Metazoa</taxon>
        <taxon>Spiralia</taxon>
        <taxon>Lophotrochozoa</taxon>
        <taxon>Mollusca</taxon>
        <taxon>Bivalvia</taxon>
        <taxon>Autobranchia</taxon>
        <taxon>Pteriomorphia</taxon>
        <taxon>Pterioida</taxon>
        <taxon>Pterioidea</taxon>
        <taxon>Pteriidae</taxon>
        <taxon>Pinctada</taxon>
    </lineage>
</organism>
<dbReference type="SUPFAM" id="SSF63829">
    <property type="entry name" value="Calcium-dependent phosphotriesterase"/>
    <property type="match status" value="1"/>
</dbReference>
<dbReference type="Gene3D" id="2.120.10.30">
    <property type="entry name" value="TolB, C-terminal domain"/>
    <property type="match status" value="1"/>
</dbReference>
<dbReference type="InterPro" id="IPR011042">
    <property type="entry name" value="6-blade_b-propeller_TolB-like"/>
</dbReference>
<evidence type="ECO:0000313" key="2">
    <source>
        <dbReference type="Proteomes" id="UP001186944"/>
    </source>
</evidence>
<dbReference type="Proteomes" id="UP001186944">
    <property type="component" value="Unassembled WGS sequence"/>
</dbReference>
<sequence length="290" mass="32355">MKYMFGRLASGGKDKQLYARSVSYVRFGTQMIFSMIATAENTVWIHPFCSEMNVLIDNTGEIIEQIDYKRKYGNAIIEGKRHIITSYSDKSVVESTELGLVTVYSTVPFIPFSVCQSRGGGLLVSLIEGDRSDITSLTKGEVHHVDLKGSLIKRYAKEKDSDSALFTWPHKVAQNVNLDLCVLDSTTGKEGNILKIISVDGRPRFTYSGHPGMETGFIAGDVVCDSTGRILVTDHLNNNIHVLSADGDFLHYLIKAQDDLREPCSLSLYDDTLWVGCRNGTIRNYRIKLK</sequence>
<accession>A0AA88Y6L9</accession>
<keyword evidence="2" id="KW-1185">Reference proteome</keyword>
<dbReference type="EMBL" id="VSWD01000006">
    <property type="protein sequence ID" value="KAK3099566.1"/>
    <property type="molecule type" value="Genomic_DNA"/>
</dbReference>
<dbReference type="AlphaFoldDB" id="A0AA88Y6L9"/>